<dbReference type="KEGG" id="bha:BH2215"/>
<accession>Q9KAS2</accession>
<keyword evidence="4" id="KW-1185">Reference proteome</keyword>
<dbReference type="RefSeq" id="WP_010898371.1">
    <property type="nucleotide sequence ID" value="NC_002570.2"/>
</dbReference>
<organism evidence="3 4">
    <name type="scientific">Halalkalibacterium halodurans (strain ATCC BAA-125 / DSM 18197 / FERM 7344 / JCM 9153 / C-125)</name>
    <name type="common">Bacillus halodurans</name>
    <dbReference type="NCBI Taxonomy" id="272558"/>
    <lineage>
        <taxon>Bacteria</taxon>
        <taxon>Bacillati</taxon>
        <taxon>Bacillota</taxon>
        <taxon>Bacilli</taxon>
        <taxon>Bacillales</taxon>
        <taxon>Bacillaceae</taxon>
        <taxon>Halalkalibacterium (ex Joshi et al. 2022)</taxon>
    </lineage>
</organism>
<feature type="compositionally biased region" description="Basic and acidic residues" evidence="1">
    <location>
        <begin position="60"/>
        <end position="73"/>
    </location>
</feature>
<evidence type="ECO:0000313" key="4">
    <source>
        <dbReference type="Proteomes" id="UP000001258"/>
    </source>
</evidence>
<gene>
    <name evidence="3" type="ordered locus">BH2215</name>
</gene>
<protein>
    <submittedName>
        <fullName evidence="3">BH2215 protein</fullName>
    </submittedName>
</protein>
<dbReference type="InterPro" id="IPR017853">
    <property type="entry name" value="GH"/>
</dbReference>
<dbReference type="GeneID" id="87597756"/>
<dbReference type="OrthoDB" id="2080590at2"/>
<dbReference type="PIR" id="G83926">
    <property type="entry name" value="G83926"/>
</dbReference>
<dbReference type="eggNOG" id="COG3291">
    <property type="taxonomic scope" value="Bacteria"/>
</dbReference>
<dbReference type="AlphaFoldDB" id="Q9KAS2"/>
<dbReference type="SUPFAM" id="SSF51445">
    <property type="entry name" value="(Trans)glycosidases"/>
    <property type="match status" value="1"/>
</dbReference>
<evidence type="ECO:0000313" key="3">
    <source>
        <dbReference type="EMBL" id="BAB05934.1"/>
    </source>
</evidence>
<dbReference type="Proteomes" id="UP000001258">
    <property type="component" value="Chromosome"/>
</dbReference>
<dbReference type="CDD" id="cd06418">
    <property type="entry name" value="GH25_BacA-like"/>
    <property type="match status" value="1"/>
</dbReference>
<dbReference type="EMBL" id="BA000004">
    <property type="protein sequence ID" value="BAB05934.1"/>
    <property type="molecule type" value="Genomic_DNA"/>
</dbReference>
<dbReference type="Pfam" id="PF08924">
    <property type="entry name" value="Rv2525c_GlyHyd-like"/>
    <property type="match status" value="1"/>
</dbReference>
<dbReference type="HOGENOM" id="CLU_056894_0_0_9"/>
<proteinExistence type="predicted"/>
<dbReference type="InterPro" id="IPR015020">
    <property type="entry name" value="Rv2525c-like_Glyco_Hydro-like"/>
</dbReference>
<sequence>MKRFCLQGIVLLTAFLLAISSFVLFVVRDDYETGQLIHNEKPSCSKNVFIYYTEKQVEITNEKNDDQKEKGNGEEDGVQEEEPSGEDESGEEQEGQRDGDDLPEIVWGVDSVNVTDSSFLDCVTTNFGSPTIWGRYLGDKEDVSYGLTPEEIELLHDHDISILIIYNQFIDATGYETGVNEAEGALAFAEELGIPEGVAIFANVEPEYPVDGAFLAGWYDTLTEANYPPALYGLFDDDSNVTIALEEAREENETIFEELILWSNQPQVGITSEENAPDSFDVNAPDGSRPLGWQYGLEADTCNIDTNLFVGEMLNYTWGSAE</sequence>
<feature type="domain" description="Rv2525c-like glycoside hydrolase-like" evidence="2">
    <location>
        <begin position="133"/>
        <end position="234"/>
    </location>
</feature>
<evidence type="ECO:0000256" key="1">
    <source>
        <dbReference type="SAM" id="MobiDB-lite"/>
    </source>
</evidence>
<dbReference type="STRING" id="272558.gene:10728113"/>
<reference evidence="3 4" key="1">
    <citation type="journal article" date="2000" name="Nucleic Acids Res.">
        <title>Complete genome sequence of the alkaliphilic bacterium Bacillus halodurans and genomic sequence comparison with Bacillus subtilis.</title>
        <authorList>
            <person name="Takami H."/>
            <person name="Nakasone K."/>
            <person name="Takaki Y."/>
            <person name="Maeno G."/>
            <person name="Sasaki R."/>
            <person name="Masui N."/>
            <person name="Fuji F."/>
            <person name="Hirama C."/>
            <person name="Nakamura Y."/>
            <person name="Ogasawara N."/>
            <person name="Kuhara S."/>
            <person name="Horikoshi K."/>
        </authorList>
    </citation>
    <scope>NUCLEOTIDE SEQUENCE [LARGE SCALE GENOMIC DNA]</scope>
    <source>
        <strain evidence="4">ATCC BAA-125 / DSM 18197 / FERM 7344 / JCM 9153 / C-125</strain>
    </source>
</reference>
<feature type="compositionally biased region" description="Acidic residues" evidence="1">
    <location>
        <begin position="74"/>
        <end position="93"/>
    </location>
</feature>
<evidence type="ECO:0000259" key="2">
    <source>
        <dbReference type="Pfam" id="PF08924"/>
    </source>
</evidence>
<dbReference type="Gene3D" id="3.20.20.80">
    <property type="entry name" value="Glycosidases"/>
    <property type="match status" value="1"/>
</dbReference>
<name>Q9KAS2_HALH5</name>
<feature type="region of interest" description="Disordered" evidence="1">
    <location>
        <begin position="60"/>
        <end position="102"/>
    </location>
</feature>